<dbReference type="PANTHER" id="PTHR45708">
    <property type="entry name" value="ENDOCHITINASE"/>
    <property type="match status" value="1"/>
</dbReference>
<sequence>MKILNNILTQHRIRVHLIITIFFSLGVAKYMSASDTTYNNTMDTKIIACSSPAWVADNVYIKGDKVTYQGTEYEAFHWTQNQNPASNNSQWGPWVEVGPCDGSNIVPTVSISSPLSGATFTTGNSITISADALDTDGTITKVEFLVDGIVLSEDTSVPYITDWIATSGNHTLTARATDNDNAVTVSSDIVITVSIETGNQMPIVAIVSPANNSSFTTGENVGITADASDADGSVSKIVFYVDGNMINEDTSSPYTINWTATEGTHSLVAIATDNEGASSTSSEINITVQSDTGGGSCNEAQYVEDGGYVAGSKVQNDGNIYECKPWPFTGWCNGGASAYAPGSGTNWEDAWVLVGECGSGGGDGEPTVSITSPSTGQSFIEGNSITISANASDDNGTITKVEFFSNGIKLGEDTTSPYNFDWSGLSIGNYSLTTIATDNDNLSTTSSAVNIRVITSGGGGGPLPERVLNGYWHNFQNGSGLIKLRDVSSNWDIINVSFAEPKISSTDGELGFELAPEFSTINYTESDFKSDIQYLKGIGKKVIISIGGAEGQVRLNTISARDKFITSMISIIEEYDFDGMDIDFEGQSLSLDLGDTDFKNPTTPVLVNTINAVESVYNHFGNDFILTMAPETFFVQLGYSFYGGISQGADRRAGAYLPLIHALRDKLTFLQVQYYNSGSITALDDSFYSMGNADFYVALVDMLLKGFPITKDSSKFFPALRPDQILIGVPATVNAGGGFTGSQGVIDALDYLINGNSFGGQYSLSQNYPGLRGVMSWSINWDQFGGFAFSNPVRTYLDGLGSREITTSVQSKVLLYPNPLQDRLQMQLDTETSVGYTLELYNHIGIKVFEYTGLQPNKKASSPIPGVNVLEPGVYIYKIKVADQNYSGRIIKE</sequence>
<dbReference type="InterPro" id="IPR013783">
    <property type="entry name" value="Ig-like_fold"/>
</dbReference>
<dbReference type="GO" id="GO:0008843">
    <property type="term" value="F:endochitinase activity"/>
    <property type="evidence" value="ECO:0007669"/>
    <property type="project" value="UniProtKB-EC"/>
</dbReference>
<reference evidence="10 11" key="1">
    <citation type="submission" date="2019-07" db="EMBL/GenBank/DDBJ databases">
        <title>The draft genome sequence of Aquimarina algiphila M91.</title>
        <authorList>
            <person name="Meng X."/>
        </authorList>
    </citation>
    <scope>NUCLEOTIDE SEQUENCE [LARGE SCALE GENOMIC DNA]</scope>
    <source>
        <strain evidence="10 11">M91</strain>
    </source>
</reference>
<gene>
    <name evidence="10" type="ORF">FOF46_04500</name>
</gene>
<dbReference type="NCBIfam" id="TIGR04183">
    <property type="entry name" value="Por_Secre_tail"/>
    <property type="match status" value="1"/>
</dbReference>
<dbReference type="InterPro" id="IPR001579">
    <property type="entry name" value="Glyco_hydro_18_chit_AS"/>
</dbReference>
<dbReference type="RefSeq" id="WP_143915599.1">
    <property type="nucleotide sequence ID" value="NZ_CANMIK010000007.1"/>
</dbReference>
<name>A0A554VQ01_9FLAO</name>
<comment type="similarity">
    <text evidence="1">Belongs to the glycosyl hydrolase 18 family. Chitinase class II subfamily.</text>
</comment>
<evidence type="ECO:0000256" key="6">
    <source>
        <dbReference type="ARBA" id="ARBA00023295"/>
    </source>
</evidence>
<dbReference type="GO" id="GO:0030246">
    <property type="term" value="F:carbohydrate binding"/>
    <property type="evidence" value="ECO:0007669"/>
    <property type="project" value="InterPro"/>
</dbReference>
<keyword evidence="8" id="KW-0812">Transmembrane</keyword>
<evidence type="ECO:0000256" key="1">
    <source>
        <dbReference type="ARBA" id="ARBA00009121"/>
    </source>
</evidence>
<keyword evidence="5" id="KW-0119">Carbohydrate metabolism</keyword>
<dbReference type="OrthoDB" id="9775889at2"/>
<dbReference type="EMBL" id="VLNR01000006">
    <property type="protein sequence ID" value="TSE10561.1"/>
    <property type="molecule type" value="Genomic_DNA"/>
</dbReference>
<dbReference type="InterPro" id="IPR011583">
    <property type="entry name" value="Chitinase_II/V-like_cat"/>
</dbReference>
<dbReference type="PANTHER" id="PTHR45708:SF49">
    <property type="entry name" value="ENDOCHITINASE"/>
    <property type="match status" value="1"/>
</dbReference>
<dbReference type="Pfam" id="PF00704">
    <property type="entry name" value="Glyco_hydro_18"/>
    <property type="match status" value="1"/>
</dbReference>
<keyword evidence="4 7" id="KW-0378">Hydrolase</keyword>
<keyword evidence="11" id="KW-1185">Reference proteome</keyword>
<evidence type="ECO:0000313" key="10">
    <source>
        <dbReference type="EMBL" id="TSE10561.1"/>
    </source>
</evidence>
<dbReference type="CDD" id="cd02871">
    <property type="entry name" value="GH18_chitinase_D-like"/>
    <property type="match status" value="1"/>
</dbReference>
<dbReference type="Gene3D" id="2.60.40.10">
    <property type="entry name" value="Immunoglobulins"/>
    <property type="match status" value="3"/>
</dbReference>
<comment type="caution">
    <text evidence="10">The sequence shown here is derived from an EMBL/GenBank/DDBJ whole genome shotgun (WGS) entry which is preliminary data.</text>
</comment>
<organism evidence="10 11">
    <name type="scientific">Aquimarina algiphila</name>
    <dbReference type="NCBI Taxonomy" id="2047982"/>
    <lineage>
        <taxon>Bacteria</taxon>
        <taxon>Pseudomonadati</taxon>
        <taxon>Bacteroidota</taxon>
        <taxon>Flavobacteriia</taxon>
        <taxon>Flavobacteriales</taxon>
        <taxon>Flavobacteriaceae</taxon>
        <taxon>Aquimarina</taxon>
    </lineage>
</organism>
<protein>
    <recommendedName>
        <fullName evidence="2">chitinase</fullName>
        <ecNumber evidence="2">3.2.1.14</ecNumber>
    </recommendedName>
</protein>
<evidence type="ECO:0000313" key="11">
    <source>
        <dbReference type="Proteomes" id="UP000318833"/>
    </source>
</evidence>
<dbReference type="AlphaFoldDB" id="A0A554VQ01"/>
<dbReference type="Proteomes" id="UP000318833">
    <property type="component" value="Unassembled WGS sequence"/>
</dbReference>
<dbReference type="SUPFAM" id="SSF51445">
    <property type="entry name" value="(Trans)glycosidases"/>
    <property type="match status" value="1"/>
</dbReference>
<dbReference type="InterPro" id="IPR036573">
    <property type="entry name" value="CBM_sf_5/12"/>
</dbReference>
<evidence type="ECO:0000256" key="5">
    <source>
        <dbReference type="ARBA" id="ARBA00023277"/>
    </source>
</evidence>
<feature type="transmembrane region" description="Helical" evidence="8">
    <location>
        <begin position="12"/>
        <end position="31"/>
    </location>
</feature>
<dbReference type="Pfam" id="PF02839">
    <property type="entry name" value="CBM_5_12"/>
    <property type="match status" value="1"/>
</dbReference>
<dbReference type="Gene3D" id="3.20.20.80">
    <property type="entry name" value="Glycosidases"/>
    <property type="match status" value="1"/>
</dbReference>
<keyword evidence="8" id="KW-0472">Membrane</keyword>
<dbReference type="InterPro" id="IPR017853">
    <property type="entry name" value="GH"/>
</dbReference>
<keyword evidence="6 7" id="KW-0326">Glycosidase</keyword>
<dbReference type="InterPro" id="IPR050542">
    <property type="entry name" value="Glycosyl_Hydrlase18_Chitinase"/>
</dbReference>
<dbReference type="Gene3D" id="2.10.10.20">
    <property type="entry name" value="Carbohydrate-binding module superfamily 5/12"/>
    <property type="match status" value="1"/>
</dbReference>
<dbReference type="PROSITE" id="PS01095">
    <property type="entry name" value="GH18_1"/>
    <property type="match status" value="1"/>
</dbReference>
<keyword evidence="3" id="KW-0732">Signal</keyword>
<keyword evidence="8" id="KW-1133">Transmembrane helix</keyword>
<dbReference type="SMART" id="SM00636">
    <property type="entry name" value="Glyco_18"/>
    <property type="match status" value="1"/>
</dbReference>
<dbReference type="EC" id="3.2.1.14" evidence="2"/>
<dbReference type="GO" id="GO:0005576">
    <property type="term" value="C:extracellular region"/>
    <property type="evidence" value="ECO:0007669"/>
    <property type="project" value="InterPro"/>
</dbReference>
<proteinExistence type="inferred from homology"/>
<evidence type="ECO:0000256" key="4">
    <source>
        <dbReference type="ARBA" id="ARBA00022801"/>
    </source>
</evidence>
<dbReference type="Pfam" id="PF17957">
    <property type="entry name" value="Big_7"/>
    <property type="match status" value="3"/>
</dbReference>
<dbReference type="GO" id="GO:0008061">
    <property type="term" value="F:chitin binding"/>
    <property type="evidence" value="ECO:0007669"/>
    <property type="project" value="InterPro"/>
</dbReference>
<dbReference type="SMART" id="SM00495">
    <property type="entry name" value="ChtBD3"/>
    <property type="match status" value="2"/>
</dbReference>
<evidence type="ECO:0000259" key="9">
    <source>
        <dbReference type="PROSITE" id="PS51910"/>
    </source>
</evidence>
<dbReference type="InterPro" id="IPR001223">
    <property type="entry name" value="Glyco_hydro18_cat"/>
</dbReference>
<dbReference type="GO" id="GO:0005975">
    <property type="term" value="P:carbohydrate metabolic process"/>
    <property type="evidence" value="ECO:0007669"/>
    <property type="project" value="InterPro"/>
</dbReference>
<evidence type="ECO:0000256" key="2">
    <source>
        <dbReference type="ARBA" id="ARBA00012729"/>
    </source>
</evidence>
<accession>A0A554VQ01</accession>
<dbReference type="InterPro" id="IPR003610">
    <property type="entry name" value="CBM5/12"/>
</dbReference>
<dbReference type="CDD" id="cd12215">
    <property type="entry name" value="ChiC_BD"/>
    <property type="match status" value="1"/>
</dbReference>
<dbReference type="InterPro" id="IPR026444">
    <property type="entry name" value="Secre_tail"/>
</dbReference>
<evidence type="ECO:0000256" key="3">
    <source>
        <dbReference type="ARBA" id="ARBA00022729"/>
    </source>
</evidence>
<dbReference type="SUPFAM" id="SSF51055">
    <property type="entry name" value="Carbohydrate binding domain"/>
    <property type="match status" value="1"/>
</dbReference>
<dbReference type="PROSITE" id="PS51910">
    <property type="entry name" value="GH18_2"/>
    <property type="match status" value="1"/>
</dbReference>
<evidence type="ECO:0000256" key="8">
    <source>
        <dbReference type="SAM" id="Phobius"/>
    </source>
</evidence>
<feature type="domain" description="GH18" evidence="9">
    <location>
        <begin position="466"/>
        <end position="800"/>
    </location>
</feature>
<evidence type="ECO:0000256" key="7">
    <source>
        <dbReference type="RuleBase" id="RU000489"/>
    </source>
</evidence>